<dbReference type="InterPro" id="IPR035093">
    <property type="entry name" value="RelE/ParE_toxin_dom_sf"/>
</dbReference>
<dbReference type="Pfam" id="PF05015">
    <property type="entry name" value="HigB-like_toxin"/>
    <property type="match status" value="1"/>
</dbReference>
<dbReference type="PANTHER" id="PTHR40266">
    <property type="entry name" value="TOXIN HIGB-1"/>
    <property type="match status" value="1"/>
</dbReference>
<dbReference type="InterPro" id="IPR007711">
    <property type="entry name" value="HigB-1"/>
</dbReference>
<keyword evidence="2" id="KW-1185">Reference proteome</keyword>
<dbReference type="AlphaFoldDB" id="A0A2Z2NZP2"/>
<dbReference type="SUPFAM" id="SSF143011">
    <property type="entry name" value="RelE-like"/>
    <property type="match status" value="1"/>
</dbReference>
<dbReference type="OrthoDB" id="9801102at2"/>
<reference evidence="1 2" key="1">
    <citation type="submission" date="2016-12" db="EMBL/GenBank/DDBJ databases">
        <authorList>
            <person name="Song W.-J."/>
            <person name="Kurnit D.M."/>
        </authorList>
    </citation>
    <scope>NUCLEOTIDE SEQUENCE [LARGE SCALE GENOMIC DNA]</scope>
    <source>
        <strain evidence="1 2">IMCC3135</strain>
    </source>
</reference>
<dbReference type="RefSeq" id="WP_088921491.1">
    <property type="nucleotide sequence ID" value="NZ_CP018632.1"/>
</dbReference>
<proteinExistence type="predicted"/>
<name>A0A2Z2NZP2_9GAMM</name>
<dbReference type="EMBL" id="CP018632">
    <property type="protein sequence ID" value="ASJ76749.1"/>
    <property type="molecule type" value="Genomic_DNA"/>
</dbReference>
<protein>
    <submittedName>
        <fullName evidence="1">Toxin HigB-1</fullName>
    </submittedName>
</protein>
<dbReference type="KEGG" id="gai:IMCC3135_33525"/>
<dbReference type="PANTHER" id="PTHR40266:SF2">
    <property type="entry name" value="TOXIN HIGB-1"/>
    <property type="match status" value="1"/>
</dbReference>
<gene>
    <name evidence="1" type="primary">higB-1</name>
    <name evidence="1" type="ORF">IMCC3135_33525</name>
</gene>
<sequence>MIRSFKDKKTARFFEGEDVKDFRSFVDQLARRLTYLNEVEELLDLRELRSNRIEALVGKRKGQYSIRINKQWRLCFRWGPDGPEDVEVVDYH</sequence>
<accession>A0A2Z2NZP2</accession>
<evidence type="ECO:0000313" key="2">
    <source>
        <dbReference type="Proteomes" id="UP000250079"/>
    </source>
</evidence>
<dbReference type="Proteomes" id="UP000250079">
    <property type="component" value="Chromosome"/>
</dbReference>
<evidence type="ECO:0000313" key="1">
    <source>
        <dbReference type="EMBL" id="ASJ76749.1"/>
    </source>
</evidence>
<organism evidence="1 2">
    <name type="scientific">Granulosicoccus antarcticus IMCC3135</name>
    <dbReference type="NCBI Taxonomy" id="1192854"/>
    <lineage>
        <taxon>Bacteria</taxon>
        <taxon>Pseudomonadati</taxon>
        <taxon>Pseudomonadota</taxon>
        <taxon>Gammaproteobacteria</taxon>
        <taxon>Chromatiales</taxon>
        <taxon>Granulosicoccaceae</taxon>
        <taxon>Granulosicoccus</taxon>
    </lineage>
</organism>
<dbReference type="Gene3D" id="3.30.2310.20">
    <property type="entry name" value="RelE-like"/>
    <property type="match status" value="1"/>
</dbReference>